<feature type="compositionally biased region" description="Low complexity" evidence="2">
    <location>
        <begin position="216"/>
        <end position="231"/>
    </location>
</feature>
<accession>A0AA43U624</accession>
<name>A0AA43U624_9ACTN</name>
<organism evidence="3 4">
    <name type="scientific">Phoenicibacter congonensis</name>
    <dbReference type="NCBI Taxonomy" id="1944646"/>
    <lineage>
        <taxon>Bacteria</taxon>
        <taxon>Bacillati</taxon>
        <taxon>Actinomycetota</taxon>
        <taxon>Coriobacteriia</taxon>
        <taxon>Eggerthellales</taxon>
        <taxon>Eggerthellaceae</taxon>
        <taxon>Phoenicibacter</taxon>
    </lineage>
</organism>
<dbReference type="AlphaFoldDB" id="A0AA43U624"/>
<keyword evidence="4" id="KW-1185">Reference proteome</keyword>
<dbReference type="Gene3D" id="6.10.250.3150">
    <property type="match status" value="1"/>
</dbReference>
<evidence type="ECO:0000256" key="1">
    <source>
        <dbReference type="SAM" id="Coils"/>
    </source>
</evidence>
<evidence type="ECO:0000256" key="2">
    <source>
        <dbReference type="SAM" id="MobiDB-lite"/>
    </source>
</evidence>
<dbReference type="EMBL" id="JAUMVS010000059">
    <property type="protein sequence ID" value="MDO4841873.1"/>
    <property type="molecule type" value="Genomic_DNA"/>
</dbReference>
<evidence type="ECO:0000313" key="3">
    <source>
        <dbReference type="EMBL" id="MDO4841873.1"/>
    </source>
</evidence>
<feature type="compositionally biased region" description="Low complexity" evidence="2">
    <location>
        <begin position="169"/>
        <end position="183"/>
    </location>
</feature>
<sequence length="362" mass="39919">MRVLNTDGLHTKFLSVALAFALAFGTVLTCVPLESAYSETTETEFDADANQQIIEQSAQKYEEASAKAQQLQQECDENQQRIDEINAELPSRVTRANAAVKTLFFLDGSIGGIINMIFGTEDLTTALMNFNYVEHIREKNANDVMTFSSMKEELEELQSGLSAKKAEAESQAAAAQTALQEAQAAREEAQRKAQEQAEKERAEAEAAAKTAEEAKSNSSSSDSSSSSESTSGPSNDDADWSQDKTTFVNEWATRIDNYLSGSPLAGQGKTFAEAAWDYGVDPRWSPAISNTESSKGRYCFASHNAWGWGSYSWDTWEEAIRTHVRGLKNGYGYTISVTAAKKYCPPNWEHWYNATSVQMDMI</sequence>
<proteinExistence type="predicted"/>
<feature type="coiled-coil region" evidence="1">
    <location>
        <begin position="54"/>
        <end position="88"/>
    </location>
</feature>
<feature type="compositionally biased region" description="Basic and acidic residues" evidence="2">
    <location>
        <begin position="184"/>
        <end position="215"/>
    </location>
</feature>
<evidence type="ECO:0000313" key="4">
    <source>
        <dbReference type="Proteomes" id="UP001168575"/>
    </source>
</evidence>
<feature type="region of interest" description="Disordered" evidence="2">
    <location>
        <begin position="168"/>
        <end position="242"/>
    </location>
</feature>
<reference evidence="3" key="1">
    <citation type="submission" date="2023-07" db="EMBL/GenBank/DDBJ databases">
        <title>Between Cages and Wild: Unraveling the Impact of Captivity on Animal Microbiomes and Antimicrobial Resistance.</title>
        <authorList>
            <person name="Schmartz G.P."/>
            <person name="Rehner J."/>
            <person name="Schuff M.J."/>
            <person name="Becker S.L."/>
            <person name="Kravczyk M."/>
            <person name="Gurevich A."/>
            <person name="Francke R."/>
            <person name="Mueller R."/>
            <person name="Keller V."/>
            <person name="Keller A."/>
        </authorList>
    </citation>
    <scope>NUCLEOTIDE SEQUENCE</scope>
    <source>
        <strain evidence="3">S12M_St_49</strain>
    </source>
</reference>
<keyword evidence="1" id="KW-0175">Coiled coil</keyword>
<comment type="caution">
    <text evidence="3">The sequence shown here is derived from an EMBL/GenBank/DDBJ whole genome shotgun (WGS) entry which is preliminary data.</text>
</comment>
<dbReference type="Proteomes" id="UP001168575">
    <property type="component" value="Unassembled WGS sequence"/>
</dbReference>
<gene>
    <name evidence="3" type="ORF">Q3982_04270</name>
</gene>
<protein>
    <submittedName>
        <fullName evidence="3">Uncharacterized protein</fullName>
    </submittedName>
</protein>